<protein>
    <submittedName>
        <fullName evidence="3">N-acetylmuramoyl-L-alanine amidase</fullName>
    </submittedName>
</protein>
<evidence type="ECO:0000313" key="3">
    <source>
        <dbReference type="EMBL" id="MFF4779396.1"/>
    </source>
</evidence>
<dbReference type="InterPro" id="IPR036366">
    <property type="entry name" value="PGBDSf"/>
</dbReference>
<dbReference type="InterPro" id="IPR002477">
    <property type="entry name" value="Peptidoglycan-bd-like"/>
</dbReference>
<dbReference type="Gene3D" id="3.40.80.10">
    <property type="entry name" value="Peptidoglycan recognition protein-like"/>
    <property type="match status" value="1"/>
</dbReference>
<feature type="domain" description="Peptidoglycan binding-like" evidence="2">
    <location>
        <begin position="211"/>
        <end position="264"/>
    </location>
</feature>
<dbReference type="Pfam" id="PF01471">
    <property type="entry name" value="PG_binding_1"/>
    <property type="match status" value="1"/>
</dbReference>
<evidence type="ECO:0000256" key="1">
    <source>
        <dbReference type="SAM" id="MobiDB-lite"/>
    </source>
</evidence>
<comment type="caution">
    <text evidence="3">The sequence shown here is derived from an EMBL/GenBank/DDBJ whole genome shotgun (WGS) entry which is preliminary data.</text>
</comment>
<proteinExistence type="predicted"/>
<dbReference type="SUPFAM" id="SSF55846">
    <property type="entry name" value="N-acetylmuramoyl-L-alanine amidase-like"/>
    <property type="match status" value="1"/>
</dbReference>
<evidence type="ECO:0000259" key="2">
    <source>
        <dbReference type="Pfam" id="PF01471"/>
    </source>
</evidence>
<name>A0ABW6VJ48_MICFU</name>
<dbReference type="Proteomes" id="UP001602119">
    <property type="component" value="Unassembled WGS sequence"/>
</dbReference>
<dbReference type="EMBL" id="JBIAXI010000049">
    <property type="protein sequence ID" value="MFF4779396.1"/>
    <property type="molecule type" value="Genomic_DNA"/>
</dbReference>
<dbReference type="Gene3D" id="1.10.101.10">
    <property type="entry name" value="PGBD-like superfamily/PGBD"/>
    <property type="match status" value="1"/>
</dbReference>
<dbReference type="InterPro" id="IPR036505">
    <property type="entry name" value="Amidase/PGRP_sf"/>
</dbReference>
<dbReference type="CDD" id="cd06583">
    <property type="entry name" value="PGRP"/>
    <property type="match status" value="1"/>
</dbReference>
<dbReference type="InterPro" id="IPR002502">
    <property type="entry name" value="Amidase_domain"/>
</dbReference>
<dbReference type="RefSeq" id="WP_387348143.1">
    <property type="nucleotide sequence ID" value="NZ_JBIAXI010000049.1"/>
</dbReference>
<keyword evidence="4" id="KW-1185">Reference proteome</keyword>
<sequence length="286" mass="31233">MAQLISRAGWGAKPPRGSYTRVAFTKGVKVHYTGGHIPPAIVDDHRLCIEHVISIQRMHMAGGREQPYMDIGYNLAACCHRRIFMGRGPHNVPAANGPGLNSQHYAVLALVGSSGFVQPNDELLHAVLDAIDYLREHGAAGKEIRGHRDGYSTSCPGGALYAWIQRGAPRPKESTPAPKPEPEEDPIKIVLVGGVPQWPGRMLRVASPLMRGADVRIWQEKLAKRGWQIDVDGIYGPQSLAVCRGYQRATGLTPTGQVDRATWDMTWSWRSPATGEPEPGQVDATN</sequence>
<dbReference type="SUPFAM" id="SSF47090">
    <property type="entry name" value="PGBD-like"/>
    <property type="match status" value="1"/>
</dbReference>
<dbReference type="InterPro" id="IPR036365">
    <property type="entry name" value="PGBD-like_sf"/>
</dbReference>
<evidence type="ECO:0000313" key="4">
    <source>
        <dbReference type="Proteomes" id="UP001602119"/>
    </source>
</evidence>
<accession>A0ABW6VJ48</accession>
<dbReference type="InterPro" id="IPR015510">
    <property type="entry name" value="PGRP"/>
</dbReference>
<gene>
    <name evidence="3" type="ORF">ACFY05_41935</name>
</gene>
<dbReference type="PANTHER" id="PTHR11022">
    <property type="entry name" value="PEPTIDOGLYCAN RECOGNITION PROTEIN"/>
    <property type="match status" value="1"/>
</dbReference>
<organism evidence="3 4">
    <name type="scientific">Microtetraspora fusca</name>
    <dbReference type="NCBI Taxonomy" id="1997"/>
    <lineage>
        <taxon>Bacteria</taxon>
        <taxon>Bacillati</taxon>
        <taxon>Actinomycetota</taxon>
        <taxon>Actinomycetes</taxon>
        <taxon>Streptosporangiales</taxon>
        <taxon>Streptosporangiaceae</taxon>
        <taxon>Microtetraspora</taxon>
    </lineage>
</organism>
<reference evidence="3 4" key="1">
    <citation type="submission" date="2024-10" db="EMBL/GenBank/DDBJ databases">
        <title>The Natural Products Discovery Center: Release of the First 8490 Sequenced Strains for Exploring Actinobacteria Biosynthetic Diversity.</title>
        <authorList>
            <person name="Kalkreuter E."/>
            <person name="Kautsar S.A."/>
            <person name="Yang D."/>
            <person name="Bader C.D."/>
            <person name="Teijaro C.N."/>
            <person name="Fluegel L."/>
            <person name="Davis C.M."/>
            <person name="Simpson J.R."/>
            <person name="Lauterbach L."/>
            <person name="Steele A.D."/>
            <person name="Gui C."/>
            <person name="Meng S."/>
            <person name="Li G."/>
            <person name="Viehrig K."/>
            <person name="Ye F."/>
            <person name="Su P."/>
            <person name="Kiefer A.F."/>
            <person name="Nichols A."/>
            <person name="Cepeda A.J."/>
            <person name="Yan W."/>
            <person name="Fan B."/>
            <person name="Jiang Y."/>
            <person name="Adhikari A."/>
            <person name="Zheng C.-J."/>
            <person name="Schuster L."/>
            <person name="Cowan T.M."/>
            <person name="Smanski M.J."/>
            <person name="Chevrette M.G."/>
            <person name="De Carvalho L.P.S."/>
            <person name="Shen B."/>
        </authorList>
    </citation>
    <scope>NUCLEOTIDE SEQUENCE [LARGE SCALE GENOMIC DNA]</scope>
    <source>
        <strain evidence="3 4">NPDC001281</strain>
    </source>
</reference>
<feature type="region of interest" description="Disordered" evidence="1">
    <location>
        <begin position="166"/>
        <end position="186"/>
    </location>
</feature>
<dbReference type="PANTHER" id="PTHR11022:SF41">
    <property type="entry name" value="PEPTIDOGLYCAN-RECOGNITION PROTEIN LC-RELATED"/>
    <property type="match status" value="1"/>
</dbReference>